<dbReference type="InterPro" id="IPR016177">
    <property type="entry name" value="DNA-bd_dom_sf"/>
</dbReference>
<evidence type="ECO:0000313" key="9">
    <source>
        <dbReference type="Proteomes" id="UP001058974"/>
    </source>
</evidence>
<dbReference type="CDD" id="cd00018">
    <property type="entry name" value="AP2"/>
    <property type="match status" value="1"/>
</dbReference>
<dbReference type="PROSITE" id="PS51032">
    <property type="entry name" value="AP2_ERF"/>
    <property type="match status" value="1"/>
</dbReference>
<proteinExistence type="predicted"/>
<protein>
    <recommendedName>
        <fullName evidence="7">AP2/ERF domain-containing protein</fullName>
    </recommendedName>
</protein>
<dbReference type="EMBL" id="JAMSHJ010000006">
    <property type="protein sequence ID" value="KAI5401523.1"/>
    <property type="molecule type" value="Genomic_DNA"/>
</dbReference>
<evidence type="ECO:0000256" key="4">
    <source>
        <dbReference type="ARBA" id="ARBA00023163"/>
    </source>
</evidence>
<feature type="compositionally biased region" description="Low complexity" evidence="6">
    <location>
        <begin position="99"/>
        <end position="115"/>
    </location>
</feature>
<comment type="subcellular location">
    <subcellularLocation>
        <location evidence="1">Nucleus</location>
    </subcellularLocation>
</comment>
<dbReference type="InterPro" id="IPR036955">
    <property type="entry name" value="AP2/ERF_dom_sf"/>
</dbReference>
<accession>A0A9D4WHC9</accession>
<dbReference type="GO" id="GO:0003700">
    <property type="term" value="F:DNA-binding transcription factor activity"/>
    <property type="evidence" value="ECO:0007669"/>
    <property type="project" value="InterPro"/>
</dbReference>
<dbReference type="PRINTS" id="PR00367">
    <property type="entry name" value="ETHRSPELEMNT"/>
</dbReference>
<sequence length="362" mass="40315">MLGSRKSRAKPRPQPLKMIRKLKIVYDDPYATASSSEDELQPSRIRRGCLEIPLPFIPVVSAIAPPQDNSFYDGKEKIAARRKSCLAARRAQTKKRSVPSATPTQTQTTRRQSSAKYRGVRMRKWGKWAAEIRDPFKGARIWLGTYNTAEEASQAYESKRLQFEMEAKAYEEEEEACIKNNNSCSINNTNNAPAPAATTSSADAANASVSEKFSTTEDSESLFSHTSPSSVLELDTLASNATEKVDAPAEDEASEMMAYQLEELEIPDLSVLNLPEPPVAAAENPIGTDLNIGFGFDFDRFNIDDFGQDFDEFGEFRDIHIHGFDDNEPSELPDFDFGEIGGEDDEFAGWIEEPFQHNISCV</sequence>
<dbReference type="GO" id="GO:0005634">
    <property type="term" value="C:nucleus"/>
    <property type="evidence" value="ECO:0007669"/>
    <property type="project" value="UniProtKB-SubCell"/>
</dbReference>
<feature type="domain" description="AP2/ERF" evidence="7">
    <location>
        <begin position="116"/>
        <end position="173"/>
    </location>
</feature>
<comment type="caution">
    <text evidence="8">The sequence shown here is derived from an EMBL/GenBank/DDBJ whole genome shotgun (WGS) entry which is preliminary data.</text>
</comment>
<evidence type="ECO:0000256" key="2">
    <source>
        <dbReference type="ARBA" id="ARBA00023015"/>
    </source>
</evidence>
<dbReference type="Gene3D" id="3.30.730.10">
    <property type="entry name" value="AP2/ERF domain"/>
    <property type="match status" value="1"/>
</dbReference>
<evidence type="ECO:0000256" key="5">
    <source>
        <dbReference type="ARBA" id="ARBA00023242"/>
    </source>
</evidence>
<dbReference type="Pfam" id="PF00847">
    <property type="entry name" value="AP2"/>
    <property type="match status" value="1"/>
</dbReference>
<dbReference type="OrthoDB" id="1917565at2759"/>
<organism evidence="8 9">
    <name type="scientific">Pisum sativum</name>
    <name type="common">Garden pea</name>
    <name type="synonym">Lathyrus oleraceus</name>
    <dbReference type="NCBI Taxonomy" id="3888"/>
    <lineage>
        <taxon>Eukaryota</taxon>
        <taxon>Viridiplantae</taxon>
        <taxon>Streptophyta</taxon>
        <taxon>Embryophyta</taxon>
        <taxon>Tracheophyta</taxon>
        <taxon>Spermatophyta</taxon>
        <taxon>Magnoliopsida</taxon>
        <taxon>eudicotyledons</taxon>
        <taxon>Gunneridae</taxon>
        <taxon>Pentapetalae</taxon>
        <taxon>rosids</taxon>
        <taxon>fabids</taxon>
        <taxon>Fabales</taxon>
        <taxon>Fabaceae</taxon>
        <taxon>Papilionoideae</taxon>
        <taxon>50 kb inversion clade</taxon>
        <taxon>NPAAA clade</taxon>
        <taxon>Hologalegina</taxon>
        <taxon>IRL clade</taxon>
        <taxon>Fabeae</taxon>
        <taxon>Lathyrus</taxon>
    </lineage>
</organism>
<dbReference type="GO" id="GO:0003677">
    <property type="term" value="F:DNA binding"/>
    <property type="evidence" value="ECO:0007669"/>
    <property type="project" value="UniProtKB-KW"/>
</dbReference>
<dbReference type="AlphaFoldDB" id="A0A9D4WHC9"/>
<reference evidence="8 9" key="1">
    <citation type="journal article" date="2022" name="Nat. Genet.">
        <title>Improved pea reference genome and pan-genome highlight genomic features and evolutionary characteristics.</title>
        <authorList>
            <person name="Yang T."/>
            <person name="Liu R."/>
            <person name="Luo Y."/>
            <person name="Hu S."/>
            <person name="Wang D."/>
            <person name="Wang C."/>
            <person name="Pandey M.K."/>
            <person name="Ge S."/>
            <person name="Xu Q."/>
            <person name="Li N."/>
            <person name="Li G."/>
            <person name="Huang Y."/>
            <person name="Saxena R.K."/>
            <person name="Ji Y."/>
            <person name="Li M."/>
            <person name="Yan X."/>
            <person name="He Y."/>
            <person name="Liu Y."/>
            <person name="Wang X."/>
            <person name="Xiang C."/>
            <person name="Varshney R.K."/>
            <person name="Ding H."/>
            <person name="Gao S."/>
            <person name="Zong X."/>
        </authorList>
    </citation>
    <scope>NUCLEOTIDE SEQUENCE [LARGE SCALE GENOMIC DNA]</scope>
    <source>
        <strain evidence="8 9">cv. Zhongwan 6</strain>
    </source>
</reference>
<gene>
    <name evidence="8" type="ORF">KIW84_066121</name>
</gene>
<keyword evidence="4" id="KW-0804">Transcription</keyword>
<evidence type="ECO:0000259" key="7">
    <source>
        <dbReference type="PROSITE" id="PS51032"/>
    </source>
</evidence>
<keyword evidence="5" id="KW-0539">Nucleus</keyword>
<dbReference type="PANTHER" id="PTHR31194:SF62">
    <property type="entry name" value="ETHYLENE-RESPONSIVE TRANSCRIPTION FACTOR ERF118"/>
    <property type="match status" value="1"/>
</dbReference>
<dbReference type="InterPro" id="IPR050913">
    <property type="entry name" value="AP2/ERF_ERF"/>
</dbReference>
<dbReference type="Gramene" id="Psat06G0612100-T1">
    <property type="protein sequence ID" value="KAI5401523.1"/>
    <property type="gene ID" value="KIW84_066121"/>
</dbReference>
<feature type="region of interest" description="Disordered" evidence="6">
    <location>
        <begin position="208"/>
        <end position="227"/>
    </location>
</feature>
<dbReference type="Gramene" id="Psat6g228760.1">
    <property type="protein sequence ID" value="Psat6g228760.1.cds1"/>
    <property type="gene ID" value="Psat6g228760"/>
</dbReference>
<evidence type="ECO:0000256" key="6">
    <source>
        <dbReference type="SAM" id="MobiDB-lite"/>
    </source>
</evidence>
<dbReference type="SUPFAM" id="SSF54171">
    <property type="entry name" value="DNA-binding domain"/>
    <property type="match status" value="1"/>
</dbReference>
<dbReference type="PANTHER" id="PTHR31194">
    <property type="entry name" value="SHN SHINE , DNA BINDING / TRANSCRIPTION FACTOR"/>
    <property type="match status" value="1"/>
</dbReference>
<feature type="region of interest" description="Disordered" evidence="6">
    <location>
        <begin position="89"/>
        <end position="116"/>
    </location>
</feature>
<evidence type="ECO:0000313" key="8">
    <source>
        <dbReference type="EMBL" id="KAI5401523.1"/>
    </source>
</evidence>
<dbReference type="Proteomes" id="UP001058974">
    <property type="component" value="Chromosome 6"/>
</dbReference>
<dbReference type="SMART" id="SM00380">
    <property type="entry name" value="AP2"/>
    <property type="match status" value="1"/>
</dbReference>
<name>A0A9D4WHC9_PEA</name>
<dbReference type="InterPro" id="IPR001471">
    <property type="entry name" value="AP2/ERF_dom"/>
</dbReference>
<evidence type="ECO:0000256" key="1">
    <source>
        <dbReference type="ARBA" id="ARBA00004123"/>
    </source>
</evidence>
<evidence type="ECO:0000256" key="3">
    <source>
        <dbReference type="ARBA" id="ARBA00023125"/>
    </source>
</evidence>
<keyword evidence="2" id="KW-0805">Transcription regulation</keyword>
<keyword evidence="9" id="KW-1185">Reference proteome</keyword>
<keyword evidence="3" id="KW-0238">DNA-binding</keyword>